<dbReference type="AlphaFoldDB" id="U4TRN4"/>
<reference evidence="2" key="1">
    <citation type="journal article" date="2013" name="Genome Announc.">
        <title>Whole-Genome Sequencing of Lactobacillus shenzhenensis Strain LY-73T.</title>
        <authorList>
            <person name="Lin Z."/>
            <person name="Liu Z."/>
            <person name="Yang R."/>
            <person name="Zou Y."/>
            <person name="Wan D."/>
            <person name="Chen J."/>
            <person name="Guo M."/>
            <person name="Zhao J."/>
            <person name="Fang C."/>
            <person name="Yang R."/>
            <person name="Liu F."/>
        </authorList>
    </citation>
    <scope>NUCLEOTIDE SEQUENCE [LARGE SCALE GENOMIC DNA]</scope>
    <source>
        <strain evidence="2">LY-73</strain>
    </source>
</reference>
<dbReference type="OrthoDB" id="2306834at2"/>
<evidence type="ECO:0000313" key="1">
    <source>
        <dbReference type="EMBL" id="ERL66120.1"/>
    </source>
</evidence>
<name>U4TRN4_9LACO</name>
<accession>U4TRN4</accession>
<dbReference type="HOGENOM" id="CLU_295234_0_0_9"/>
<dbReference type="eggNOG" id="ENOG5032C2M">
    <property type="taxonomic scope" value="Bacteria"/>
</dbReference>
<evidence type="ECO:0008006" key="3">
    <source>
        <dbReference type="Google" id="ProtNLM"/>
    </source>
</evidence>
<sequence length="1028" mass="109091">MQTFHQRHRGSGWRLLWLAALGGLFLLVWTGLTAPTQAVAGTNATPPSQAASQPALLPDWVEQAAIGTPYTPTAFLNLPAAQQANLLQAVHPEIPVSNVSQTASVGKMAPVTETGTVPAQMTLTSQALQPAAAVADGPAALSYLDVQTPSRSDSNGNYTVGAPFSTTGNSTTTMTNAVNIGNWSQTAVNALQPSNFTVSVPQGFNAADITVSLSSARPRTLSLTYSYRTRSLLTPEGSKITLTTRGANGDQQALQIVFNIWQPSINRTNGVIRLGNGLNMLYMFNKWYSGYTVDHTQISNIDMKSIDIPNVNLEDTTTSPVTRIVGLGSDTGYTPTASDFEGINGFPWHSSSLMIGTYDAKTIKIGGIFQAGANDGTYLPNYQFDELRHLNMYPDDTNSNILHLTYDGYITDTAILKQLNINTTLIPQIVIHVSNTLQPNPTSDQMQMTEDVTNATPGWNPQGASGLYFVRTFDTAFGQTKYQQTLTGNRQDNAPVRYLPLGNDGRLKGLNEGLFIASAINQPNSNTPNPITAMISYNFNNVNGPDGWLGANMMAWGEAAATSSNDGPNSLGTSVSVNADGSTTPVMSYSRVFGNPNLGPSVGQAGQALPGGTIAYQGNGLLQKLDTGIGMKWSADYIKAQGGFAPGHTVRMVYNGAINNAYPPMIRLSTHMLTVKQDQAPIQISGAVTDMNSKAVNVYYTVDQAVNTTNPASLPTTNLLARAAYPDGATIPHDNYLNFASTLSADQASQLRRITQDGKQHTITVYAIDVPDYTQATALASNVETIKVNTPVKAVLHFVDRNGAALRPTVTKTGLPGDAYNFADFATSTADVTTTPATSLTGAHAPVTLTSGGLTYRLGQDSLPTNAQGTLPTDYDSVDIYFKYATTYLQLTVKNLDFGTWPLPGSSAVSYPTTEPQNQNTFLITDNRINNDPLTLSASLSAFSNGTSTLPYANLTFTQGSAFSIVMAGSGTAMGDPTTIAANLQHSASSTTIPVVFDSIRLGIPGTGAGITSGEYSATVTYSLSDGL</sequence>
<keyword evidence="2" id="KW-1185">Reference proteome</keyword>
<protein>
    <recommendedName>
        <fullName evidence="3">WxL domain-containing protein</fullName>
    </recommendedName>
</protein>
<evidence type="ECO:0000313" key="2">
    <source>
        <dbReference type="Proteomes" id="UP000030647"/>
    </source>
</evidence>
<proteinExistence type="predicted"/>
<organism evidence="1 2">
    <name type="scientific">Schleiferilactobacillus shenzhenensis LY-73</name>
    <dbReference type="NCBI Taxonomy" id="1231336"/>
    <lineage>
        <taxon>Bacteria</taxon>
        <taxon>Bacillati</taxon>
        <taxon>Bacillota</taxon>
        <taxon>Bacilli</taxon>
        <taxon>Lactobacillales</taxon>
        <taxon>Lactobacillaceae</taxon>
        <taxon>Schleiferilactobacillus</taxon>
    </lineage>
</organism>
<dbReference type="RefSeq" id="WP_022528497.1">
    <property type="nucleotide sequence ID" value="NZ_KI271583.1"/>
</dbReference>
<dbReference type="Proteomes" id="UP000030647">
    <property type="component" value="Unassembled WGS sequence"/>
</dbReference>
<gene>
    <name evidence="1" type="ORF">L248_1212</name>
</gene>
<dbReference type="EMBL" id="KI271583">
    <property type="protein sequence ID" value="ERL66120.1"/>
    <property type="molecule type" value="Genomic_DNA"/>
</dbReference>